<sequence>MASITILYFASIRTHLNLERETVPLPLPGSSQSTSTISDLPQAIHRLHPSDKVKQILQGCMWSVDEDMVDLEDEEEGKRILKGGETVAVIPPVSGG</sequence>
<dbReference type="EMBL" id="JASBWR010000034">
    <property type="protein sequence ID" value="KAJ9105539.1"/>
    <property type="molecule type" value="Genomic_DNA"/>
</dbReference>
<keyword evidence="2" id="KW-1185">Reference proteome</keyword>
<name>A0ACC2W2T2_9TREE</name>
<gene>
    <name evidence="1" type="ORF">QFC19_003521</name>
</gene>
<comment type="caution">
    <text evidence="1">The sequence shown here is derived from an EMBL/GenBank/DDBJ whole genome shotgun (WGS) entry which is preliminary data.</text>
</comment>
<protein>
    <submittedName>
        <fullName evidence="1">Uncharacterized protein</fullName>
    </submittedName>
</protein>
<proteinExistence type="predicted"/>
<evidence type="ECO:0000313" key="2">
    <source>
        <dbReference type="Proteomes" id="UP001241377"/>
    </source>
</evidence>
<dbReference type="Proteomes" id="UP001241377">
    <property type="component" value="Unassembled WGS sequence"/>
</dbReference>
<organism evidence="1 2">
    <name type="scientific">Naganishia cerealis</name>
    <dbReference type="NCBI Taxonomy" id="610337"/>
    <lineage>
        <taxon>Eukaryota</taxon>
        <taxon>Fungi</taxon>
        <taxon>Dikarya</taxon>
        <taxon>Basidiomycota</taxon>
        <taxon>Agaricomycotina</taxon>
        <taxon>Tremellomycetes</taxon>
        <taxon>Filobasidiales</taxon>
        <taxon>Filobasidiaceae</taxon>
        <taxon>Naganishia</taxon>
    </lineage>
</organism>
<accession>A0ACC2W2T2</accession>
<reference evidence="1" key="1">
    <citation type="submission" date="2023-04" db="EMBL/GenBank/DDBJ databases">
        <title>Draft Genome sequencing of Naganishia species isolated from polar environments using Oxford Nanopore Technology.</title>
        <authorList>
            <person name="Leo P."/>
            <person name="Venkateswaran K."/>
        </authorList>
    </citation>
    <scope>NUCLEOTIDE SEQUENCE</scope>
    <source>
        <strain evidence="1">MNA-CCFEE 5261</strain>
    </source>
</reference>
<evidence type="ECO:0000313" key="1">
    <source>
        <dbReference type="EMBL" id="KAJ9105539.1"/>
    </source>
</evidence>